<reference evidence="1 2" key="1">
    <citation type="submission" date="2015-11" db="EMBL/GenBank/DDBJ databases">
        <title>Complete genome sequencing of a biphenyl-degrading bacterium, Pseudomonas putida KF715 (=NBRC110667).</title>
        <authorList>
            <person name="Suenaga H."/>
            <person name="Fujihara N."/>
            <person name="Watanabe T."/>
            <person name="Hirose J."/>
            <person name="Kimura N."/>
            <person name="Yamazoe A."/>
            <person name="Hosoyama A."/>
            <person name="Shimodaira J."/>
            <person name="Furukawa K."/>
        </authorList>
    </citation>
    <scope>NUCLEOTIDE SEQUENCE [LARGE SCALE GENOMIC DNA]</scope>
    <source>
        <strain evidence="1 2">KF715</strain>
        <plasmid evidence="2">Plasmid pkf715a dna</plasmid>
    </source>
</reference>
<dbReference type="Proteomes" id="UP000218731">
    <property type="component" value="Plasmid pKF715A"/>
</dbReference>
<sequence>MKRTLLIVLSVAALVGYKAFNDARHDVAGANQSRCAAYAANDLVCPYSQ</sequence>
<evidence type="ECO:0000313" key="2">
    <source>
        <dbReference type="Proteomes" id="UP000218731"/>
    </source>
</evidence>
<proteinExistence type="predicted"/>
<organism evidence="1 2">
    <name type="scientific">Pseudomonas putida</name>
    <name type="common">Arthrobacter siderocapsulatus</name>
    <dbReference type="NCBI Taxonomy" id="303"/>
    <lineage>
        <taxon>Bacteria</taxon>
        <taxon>Pseudomonadati</taxon>
        <taxon>Pseudomonadota</taxon>
        <taxon>Gammaproteobacteria</taxon>
        <taxon>Pseudomonadales</taxon>
        <taxon>Pseudomonadaceae</taxon>
        <taxon>Pseudomonas</taxon>
    </lineage>
</organism>
<protein>
    <submittedName>
        <fullName evidence="1">Uncharacterized protein</fullName>
    </submittedName>
</protein>
<dbReference type="RefSeq" id="WP_154070716.1">
    <property type="nucleotide sequence ID" value="NZ_AP015030.1"/>
</dbReference>
<geneLocation type="plasmid" evidence="2">
    <name>pkf715a dna</name>
</geneLocation>
<dbReference type="AlphaFoldDB" id="A0A1L7NNI2"/>
<name>A0A1L7NNI2_PSEPU</name>
<evidence type="ECO:0000313" key="1">
    <source>
        <dbReference type="EMBL" id="BAW27035.1"/>
    </source>
</evidence>
<gene>
    <name evidence="1" type="ORF">KF715C_pA5300</name>
</gene>
<accession>A0A1L7NNI2</accession>
<keyword evidence="1" id="KW-0614">Plasmid</keyword>
<dbReference type="EMBL" id="AP015030">
    <property type="protein sequence ID" value="BAW27035.1"/>
    <property type="molecule type" value="Genomic_DNA"/>
</dbReference>